<keyword evidence="3" id="KW-1185">Reference proteome</keyword>
<sequence length="321" mass="33133">MFVGHAALAFAVVAGLAARRVERRQALLVGLVAAAFAAIPDVDMLYAPVGLVGARLDALAMASAFWSTSTVVHRGVTHSLVVAFLVGCVALLWFVGTRRRHSSRGTGALVGSLGLGTALVVGVGLDTGALGGAVTALFVASAVGVAWATARRTDLGVRPVAVAAAFGLLSHPFGDVFTGTPPAFLYPFDVVLVSERVTLAGDPTLHLLAAGALELLTIWFALSVLVDGSELSVRDLIAPRVAVAVGYAVSVFLIPPPTLDLSYPFVLSVVSVGAIGVIPHLHLRKSRRRRVSVPSRTTAFVTALAAVTVAWGAYAVAYLVV</sequence>
<dbReference type="Proteomes" id="UP000236584">
    <property type="component" value="Chromosome"/>
</dbReference>
<dbReference type="RefSeq" id="WP_103425956.1">
    <property type="nucleotide sequence ID" value="NZ_CP026309.1"/>
</dbReference>
<dbReference type="EMBL" id="CP026309">
    <property type="protein sequence ID" value="AUV82267.1"/>
    <property type="molecule type" value="Genomic_DNA"/>
</dbReference>
<reference evidence="2 3" key="1">
    <citation type="submission" date="2018-01" db="EMBL/GenBank/DDBJ databases">
        <title>Complete genome sequence of Salinigranum rubrum GX10T, an extremely halophilic archaeon isolated from a marine solar saltern.</title>
        <authorList>
            <person name="Han S."/>
        </authorList>
    </citation>
    <scope>NUCLEOTIDE SEQUENCE [LARGE SCALE GENOMIC DNA]</scope>
    <source>
        <strain evidence="2 3">GX10</strain>
    </source>
</reference>
<dbReference type="KEGG" id="srub:C2R22_11950"/>
<feature type="transmembrane region" description="Helical" evidence="1">
    <location>
        <begin position="299"/>
        <end position="320"/>
    </location>
</feature>
<feature type="transmembrane region" description="Helical" evidence="1">
    <location>
        <begin position="27"/>
        <end position="47"/>
    </location>
</feature>
<accession>A0A2I8VK15</accession>
<feature type="transmembrane region" description="Helical" evidence="1">
    <location>
        <begin position="237"/>
        <end position="255"/>
    </location>
</feature>
<dbReference type="OrthoDB" id="313450at2157"/>
<dbReference type="Pfam" id="PF04307">
    <property type="entry name" value="YdjM"/>
    <property type="match status" value="1"/>
</dbReference>
<evidence type="ECO:0000313" key="2">
    <source>
        <dbReference type="EMBL" id="AUV82267.1"/>
    </source>
</evidence>
<organism evidence="2 3">
    <name type="scientific">Salinigranum rubrum</name>
    <dbReference type="NCBI Taxonomy" id="755307"/>
    <lineage>
        <taxon>Archaea</taxon>
        <taxon>Methanobacteriati</taxon>
        <taxon>Methanobacteriota</taxon>
        <taxon>Stenosarchaea group</taxon>
        <taxon>Halobacteria</taxon>
        <taxon>Halobacteriales</taxon>
        <taxon>Haloferacaceae</taxon>
        <taxon>Salinigranum</taxon>
    </lineage>
</organism>
<dbReference type="InterPro" id="IPR007404">
    <property type="entry name" value="YdjM-like"/>
</dbReference>
<keyword evidence="1" id="KW-1133">Transmembrane helix</keyword>
<feature type="transmembrane region" description="Helical" evidence="1">
    <location>
        <begin position="131"/>
        <end position="150"/>
    </location>
</feature>
<feature type="transmembrane region" description="Helical" evidence="1">
    <location>
        <begin position="78"/>
        <end position="95"/>
    </location>
</feature>
<name>A0A2I8VK15_9EURY</name>
<keyword evidence="1" id="KW-0472">Membrane</keyword>
<proteinExistence type="predicted"/>
<gene>
    <name evidence="2" type="ORF">C2R22_11950</name>
</gene>
<evidence type="ECO:0000313" key="3">
    <source>
        <dbReference type="Proteomes" id="UP000236584"/>
    </source>
</evidence>
<feature type="transmembrane region" description="Helical" evidence="1">
    <location>
        <begin position="205"/>
        <end position="225"/>
    </location>
</feature>
<keyword evidence="1" id="KW-0812">Transmembrane</keyword>
<feature type="transmembrane region" description="Helical" evidence="1">
    <location>
        <begin position="107"/>
        <end position="125"/>
    </location>
</feature>
<dbReference type="AlphaFoldDB" id="A0A2I8VK15"/>
<dbReference type="GO" id="GO:0016787">
    <property type="term" value="F:hydrolase activity"/>
    <property type="evidence" value="ECO:0007669"/>
    <property type="project" value="UniProtKB-KW"/>
</dbReference>
<protein>
    <submittedName>
        <fullName evidence="2">Hydrolase</fullName>
    </submittedName>
</protein>
<evidence type="ECO:0000256" key="1">
    <source>
        <dbReference type="SAM" id="Phobius"/>
    </source>
</evidence>
<dbReference type="GeneID" id="35592815"/>
<keyword evidence="2" id="KW-0378">Hydrolase</keyword>
<feature type="transmembrane region" description="Helical" evidence="1">
    <location>
        <begin position="261"/>
        <end position="278"/>
    </location>
</feature>